<dbReference type="InterPro" id="IPR036249">
    <property type="entry name" value="Thioredoxin-like_sf"/>
</dbReference>
<evidence type="ECO:0000259" key="10">
    <source>
        <dbReference type="PROSITE" id="PS51352"/>
    </source>
</evidence>
<dbReference type="CDD" id="cd02947">
    <property type="entry name" value="TRX_family"/>
    <property type="match status" value="1"/>
</dbReference>
<dbReference type="PRINTS" id="PR00421">
    <property type="entry name" value="THIOREDOXIN"/>
</dbReference>
<name>H7EIM4_9SPIR</name>
<gene>
    <name evidence="11" type="ORF">TresaDRAFT_2430</name>
</gene>
<feature type="site" description="Deprotonates C-terminal active site Cys" evidence="8">
    <location>
        <position position="24"/>
    </location>
</feature>
<dbReference type="STRING" id="907348.TresaDRAFT_2430"/>
<accession>H7EIM4</accession>
<dbReference type="AlphaFoldDB" id="H7EIM4"/>
<feature type="active site" description="Nucleophile" evidence="8">
    <location>
        <position position="30"/>
    </location>
</feature>
<sequence>MEITITNDNFENEVLKSDKPVLVDFWAPWCGPCKMMGPVVAAIAEENEGKIKVGKCDVDENGELAQQFGIMNIPCFILFKNGKEAARAIGGKAKEDLAAFALQ</sequence>
<dbReference type="Proteomes" id="UP000003571">
    <property type="component" value="Unassembled WGS sequence"/>
</dbReference>
<dbReference type="InterPro" id="IPR013766">
    <property type="entry name" value="Thioredoxin_domain"/>
</dbReference>
<evidence type="ECO:0000256" key="8">
    <source>
        <dbReference type="PIRSR" id="PIRSR000077-1"/>
    </source>
</evidence>
<dbReference type="GO" id="GO:0005829">
    <property type="term" value="C:cytosol"/>
    <property type="evidence" value="ECO:0007669"/>
    <property type="project" value="TreeGrafter"/>
</dbReference>
<dbReference type="PIRSF" id="PIRSF000077">
    <property type="entry name" value="Thioredoxin"/>
    <property type="match status" value="1"/>
</dbReference>
<evidence type="ECO:0000256" key="3">
    <source>
        <dbReference type="ARBA" id="ARBA00022982"/>
    </source>
</evidence>
<evidence type="ECO:0000256" key="4">
    <source>
        <dbReference type="ARBA" id="ARBA00023157"/>
    </source>
</evidence>
<evidence type="ECO:0000313" key="11">
    <source>
        <dbReference type="EMBL" id="EIC02552.1"/>
    </source>
</evidence>
<dbReference type="GO" id="GO:0045454">
    <property type="term" value="P:cell redox homeostasis"/>
    <property type="evidence" value="ECO:0007669"/>
    <property type="project" value="TreeGrafter"/>
</dbReference>
<protein>
    <recommendedName>
        <fullName evidence="6 7">Thioredoxin</fullName>
    </recommendedName>
</protein>
<evidence type="ECO:0000256" key="2">
    <source>
        <dbReference type="ARBA" id="ARBA00022448"/>
    </source>
</evidence>
<dbReference type="Gene3D" id="3.40.30.10">
    <property type="entry name" value="Glutaredoxin"/>
    <property type="match status" value="1"/>
</dbReference>
<dbReference type="EMBL" id="AGRW01000037">
    <property type="protein sequence ID" value="EIC02552.1"/>
    <property type="molecule type" value="Genomic_DNA"/>
</dbReference>
<evidence type="ECO:0000256" key="6">
    <source>
        <dbReference type="NCBIfam" id="TIGR01068"/>
    </source>
</evidence>
<dbReference type="RefSeq" id="WP_002702867.1">
    <property type="nucleotide sequence ID" value="NZ_AGRW01000037.1"/>
</dbReference>
<organism evidence="11 12">
    <name type="scientific">Treponema saccharophilum DSM 2985</name>
    <dbReference type="NCBI Taxonomy" id="907348"/>
    <lineage>
        <taxon>Bacteria</taxon>
        <taxon>Pseudomonadati</taxon>
        <taxon>Spirochaetota</taxon>
        <taxon>Spirochaetia</taxon>
        <taxon>Spirochaetales</taxon>
        <taxon>Treponemataceae</taxon>
        <taxon>Treponema</taxon>
    </lineage>
</organism>
<dbReference type="FunFam" id="3.40.30.10:FF:000001">
    <property type="entry name" value="Thioredoxin"/>
    <property type="match status" value="1"/>
</dbReference>
<dbReference type="GO" id="GO:0015035">
    <property type="term" value="F:protein-disulfide reductase activity"/>
    <property type="evidence" value="ECO:0007669"/>
    <property type="project" value="UniProtKB-UniRule"/>
</dbReference>
<keyword evidence="4 9" id="KW-1015">Disulfide bond</keyword>
<keyword evidence="5 9" id="KW-0676">Redox-active center</keyword>
<dbReference type="eggNOG" id="COG3118">
    <property type="taxonomic scope" value="Bacteria"/>
</dbReference>
<dbReference type="PATRIC" id="fig|907348.3.peg.679"/>
<dbReference type="PROSITE" id="PS00194">
    <property type="entry name" value="THIOREDOXIN_1"/>
    <property type="match status" value="1"/>
</dbReference>
<feature type="site" description="Contributes to redox potential value" evidence="8">
    <location>
        <position position="32"/>
    </location>
</feature>
<evidence type="ECO:0000256" key="1">
    <source>
        <dbReference type="ARBA" id="ARBA00008987"/>
    </source>
</evidence>
<dbReference type="PANTHER" id="PTHR45663">
    <property type="entry name" value="GEO12009P1"/>
    <property type="match status" value="1"/>
</dbReference>
<reference evidence="11 12" key="1">
    <citation type="submission" date="2011-09" db="EMBL/GenBank/DDBJ databases">
        <title>The draft genome of Treponema saccharophilum DSM 2985.</title>
        <authorList>
            <consortium name="US DOE Joint Genome Institute (JGI-PGF)"/>
            <person name="Lucas S."/>
            <person name="Copeland A."/>
            <person name="Lapidus A."/>
            <person name="Glavina del Rio T."/>
            <person name="Dalin E."/>
            <person name="Tice H."/>
            <person name="Bruce D."/>
            <person name="Goodwin L."/>
            <person name="Pitluck S."/>
            <person name="Peters L."/>
            <person name="Kyrpides N."/>
            <person name="Mavromatis K."/>
            <person name="Ivanova N."/>
            <person name="Markowitz V."/>
            <person name="Cheng J.-F."/>
            <person name="Hugenholtz P."/>
            <person name="Woyke T."/>
            <person name="Wu D."/>
            <person name="Gronow S."/>
            <person name="Wellnitz S."/>
            <person name="Brambilla E."/>
            <person name="Klenk H.-P."/>
            <person name="Eisen J.A."/>
        </authorList>
    </citation>
    <scope>NUCLEOTIDE SEQUENCE [LARGE SCALE GENOMIC DNA]</scope>
    <source>
        <strain evidence="11 12">DSM 2985</strain>
    </source>
</reference>
<feature type="active site" description="Nucleophile" evidence="8">
    <location>
        <position position="33"/>
    </location>
</feature>
<dbReference type="PROSITE" id="PS51352">
    <property type="entry name" value="THIOREDOXIN_2"/>
    <property type="match status" value="1"/>
</dbReference>
<dbReference type="NCBIfam" id="TIGR01068">
    <property type="entry name" value="thioredoxin"/>
    <property type="match status" value="1"/>
</dbReference>
<feature type="domain" description="Thioredoxin" evidence="10">
    <location>
        <begin position="1"/>
        <end position="103"/>
    </location>
</feature>
<dbReference type="Pfam" id="PF00085">
    <property type="entry name" value="Thioredoxin"/>
    <property type="match status" value="1"/>
</dbReference>
<keyword evidence="3" id="KW-0249">Electron transport</keyword>
<evidence type="ECO:0000256" key="5">
    <source>
        <dbReference type="ARBA" id="ARBA00023284"/>
    </source>
</evidence>
<dbReference type="InterPro" id="IPR005746">
    <property type="entry name" value="Thioredoxin"/>
</dbReference>
<feature type="site" description="Contributes to redox potential value" evidence="8">
    <location>
        <position position="31"/>
    </location>
</feature>
<dbReference type="PANTHER" id="PTHR45663:SF11">
    <property type="entry name" value="GEO12009P1"/>
    <property type="match status" value="1"/>
</dbReference>
<evidence type="ECO:0000256" key="9">
    <source>
        <dbReference type="PIRSR" id="PIRSR000077-4"/>
    </source>
</evidence>
<evidence type="ECO:0000313" key="12">
    <source>
        <dbReference type="Proteomes" id="UP000003571"/>
    </source>
</evidence>
<comment type="caution">
    <text evidence="11">The sequence shown here is derived from an EMBL/GenBank/DDBJ whole genome shotgun (WGS) entry which is preliminary data.</text>
</comment>
<proteinExistence type="inferred from homology"/>
<keyword evidence="2" id="KW-0813">Transport</keyword>
<dbReference type="SUPFAM" id="SSF52833">
    <property type="entry name" value="Thioredoxin-like"/>
    <property type="match status" value="1"/>
</dbReference>
<evidence type="ECO:0000256" key="7">
    <source>
        <dbReference type="PIRNR" id="PIRNR000077"/>
    </source>
</evidence>
<keyword evidence="12" id="KW-1185">Reference proteome</keyword>
<comment type="similarity">
    <text evidence="1 7">Belongs to the thioredoxin family.</text>
</comment>
<feature type="disulfide bond" description="Redox-active" evidence="9">
    <location>
        <begin position="30"/>
        <end position="33"/>
    </location>
</feature>
<dbReference type="OrthoDB" id="9790390at2"/>
<dbReference type="InterPro" id="IPR017937">
    <property type="entry name" value="Thioredoxin_CS"/>
</dbReference>